<keyword evidence="2" id="KW-1185">Reference proteome</keyword>
<dbReference type="EMBL" id="PYLZ01000010">
    <property type="protein sequence ID" value="PSW23064.1"/>
    <property type="molecule type" value="Genomic_DNA"/>
</dbReference>
<organism evidence="1 2">
    <name type="scientific">Photobacterium swingsii</name>
    <dbReference type="NCBI Taxonomy" id="680026"/>
    <lineage>
        <taxon>Bacteria</taxon>
        <taxon>Pseudomonadati</taxon>
        <taxon>Pseudomonadota</taxon>
        <taxon>Gammaproteobacteria</taxon>
        <taxon>Vibrionales</taxon>
        <taxon>Vibrionaceae</taxon>
        <taxon>Photobacterium</taxon>
    </lineage>
</organism>
<reference evidence="1 2" key="1">
    <citation type="submission" date="2018-01" db="EMBL/GenBank/DDBJ databases">
        <title>Whole genome sequencing of Histamine producing bacteria.</title>
        <authorList>
            <person name="Butler K."/>
        </authorList>
    </citation>
    <scope>NUCLEOTIDE SEQUENCE [LARGE SCALE GENOMIC DNA]</scope>
    <source>
        <strain evidence="1 2">DSM 24669</strain>
    </source>
</reference>
<dbReference type="STRING" id="680026.AB733_18775"/>
<proteinExistence type="predicted"/>
<sequence>MHELYLENFTPELGIECFQCQQAETQCLLAISEHKIQVHQNTPYNLVQFEYLSVSKYFVSHSLTYPALSN</sequence>
<dbReference type="Proteomes" id="UP000240481">
    <property type="component" value="Unassembled WGS sequence"/>
</dbReference>
<dbReference type="RefSeq" id="WP_048900155.1">
    <property type="nucleotide sequence ID" value="NZ_AP024853.1"/>
</dbReference>
<dbReference type="AlphaFoldDB" id="A0A0J8V7S2"/>
<accession>A0A0J8V7S2</accession>
<comment type="caution">
    <text evidence="1">The sequence shown here is derived from an EMBL/GenBank/DDBJ whole genome shotgun (WGS) entry which is preliminary data.</text>
</comment>
<name>A0A0J8V7S2_9GAMM</name>
<gene>
    <name evidence="1" type="ORF">C9I94_17980</name>
</gene>
<protein>
    <submittedName>
        <fullName evidence="1">Uncharacterized protein</fullName>
    </submittedName>
</protein>
<evidence type="ECO:0000313" key="1">
    <source>
        <dbReference type="EMBL" id="PSW23064.1"/>
    </source>
</evidence>
<evidence type="ECO:0000313" key="2">
    <source>
        <dbReference type="Proteomes" id="UP000240481"/>
    </source>
</evidence>